<protein>
    <submittedName>
        <fullName evidence="1">Uncharacterized protein</fullName>
    </submittedName>
</protein>
<dbReference type="EMBL" id="JAULSW010000009">
    <property type="protein sequence ID" value="KAK3369888.1"/>
    <property type="molecule type" value="Genomic_DNA"/>
</dbReference>
<proteinExistence type="predicted"/>
<keyword evidence="2" id="KW-1185">Reference proteome</keyword>
<reference evidence="1" key="1">
    <citation type="journal article" date="2023" name="Mol. Phylogenet. Evol.">
        <title>Genome-scale phylogeny and comparative genomics of the fungal order Sordariales.</title>
        <authorList>
            <person name="Hensen N."/>
            <person name="Bonometti L."/>
            <person name="Westerberg I."/>
            <person name="Brannstrom I.O."/>
            <person name="Guillou S."/>
            <person name="Cros-Aarteil S."/>
            <person name="Calhoun S."/>
            <person name="Haridas S."/>
            <person name="Kuo A."/>
            <person name="Mondo S."/>
            <person name="Pangilinan J."/>
            <person name="Riley R."/>
            <person name="LaButti K."/>
            <person name="Andreopoulos B."/>
            <person name="Lipzen A."/>
            <person name="Chen C."/>
            <person name="Yan M."/>
            <person name="Daum C."/>
            <person name="Ng V."/>
            <person name="Clum A."/>
            <person name="Steindorff A."/>
            <person name="Ohm R.A."/>
            <person name="Martin F."/>
            <person name="Silar P."/>
            <person name="Natvig D.O."/>
            <person name="Lalanne C."/>
            <person name="Gautier V."/>
            <person name="Ament-Velasquez S.L."/>
            <person name="Kruys A."/>
            <person name="Hutchinson M.I."/>
            <person name="Powell A.J."/>
            <person name="Barry K."/>
            <person name="Miller A.N."/>
            <person name="Grigoriev I.V."/>
            <person name="Debuchy R."/>
            <person name="Gladieux P."/>
            <person name="Hiltunen Thoren M."/>
            <person name="Johannesson H."/>
        </authorList>
    </citation>
    <scope>NUCLEOTIDE SEQUENCE</scope>
    <source>
        <strain evidence="1">CBS 232.78</strain>
    </source>
</reference>
<evidence type="ECO:0000313" key="1">
    <source>
        <dbReference type="EMBL" id="KAK3369888.1"/>
    </source>
</evidence>
<name>A0AAE0K4B7_9PEZI</name>
<reference evidence="1" key="2">
    <citation type="submission" date="2023-06" db="EMBL/GenBank/DDBJ databases">
        <authorList>
            <consortium name="Lawrence Berkeley National Laboratory"/>
            <person name="Haridas S."/>
            <person name="Hensen N."/>
            <person name="Bonometti L."/>
            <person name="Westerberg I."/>
            <person name="Brannstrom I.O."/>
            <person name="Guillou S."/>
            <person name="Cros-Aarteil S."/>
            <person name="Calhoun S."/>
            <person name="Kuo A."/>
            <person name="Mondo S."/>
            <person name="Pangilinan J."/>
            <person name="Riley R."/>
            <person name="LaButti K."/>
            <person name="Andreopoulos B."/>
            <person name="Lipzen A."/>
            <person name="Chen C."/>
            <person name="Yanf M."/>
            <person name="Daum C."/>
            <person name="Ng V."/>
            <person name="Clum A."/>
            <person name="Steindorff A."/>
            <person name="Ohm R."/>
            <person name="Martin F."/>
            <person name="Silar P."/>
            <person name="Natvig D."/>
            <person name="Lalanne C."/>
            <person name="Gautier V."/>
            <person name="Ament-velasquez S.L."/>
            <person name="Kruys A."/>
            <person name="Hutchinson M.I."/>
            <person name="Powell A.J."/>
            <person name="Barry K."/>
            <person name="Miller A.N."/>
            <person name="Grigoriev I.V."/>
            <person name="Debuchy R."/>
            <person name="Gladieux P."/>
            <person name="Thoren M.H."/>
            <person name="Johannesson H."/>
        </authorList>
    </citation>
    <scope>NUCLEOTIDE SEQUENCE</scope>
    <source>
        <strain evidence="1">CBS 232.78</strain>
    </source>
</reference>
<dbReference type="AlphaFoldDB" id="A0AAE0K4B7"/>
<dbReference type="Proteomes" id="UP001285441">
    <property type="component" value="Unassembled WGS sequence"/>
</dbReference>
<gene>
    <name evidence="1" type="ORF">B0H63DRAFT_527654</name>
</gene>
<accession>A0AAE0K4B7</accession>
<sequence length="235" mass="26370">MNLGETDFGVDDLAELATQLAPYKCGMVRDYQSTVNAADQRVFTMELAYFNSPETGIYCAIDGAVWDLTCELREDELMGLEVHDAHEDRAKTARSHPNLKIGRIVLEREVEQLQPDEIVLHDDVYRVHEQVTALYMSLAFRHYDRRLDLVLVETPENSSLTTNNLSASTGRPDLYTSLAKFRGQDATPILTERPAAEEGEEGDENSEAKGSEDVEALLELIEMPHLICAIVRVTL</sequence>
<organism evidence="1 2">
    <name type="scientific">Podospora didyma</name>
    <dbReference type="NCBI Taxonomy" id="330526"/>
    <lineage>
        <taxon>Eukaryota</taxon>
        <taxon>Fungi</taxon>
        <taxon>Dikarya</taxon>
        <taxon>Ascomycota</taxon>
        <taxon>Pezizomycotina</taxon>
        <taxon>Sordariomycetes</taxon>
        <taxon>Sordariomycetidae</taxon>
        <taxon>Sordariales</taxon>
        <taxon>Podosporaceae</taxon>
        <taxon>Podospora</taxon>
    </lineage>
</organism>
<evidence type="ECO:0000313" key="2">
    <source>
        <dbReference type="Proteomes" id="UP001285441"/>
    </source>
</evidence>
<comment type="caution">
    <text evidence="1">The sequence shown here is derived from an EMBL/GenBank/DDBJ whole genome shotgun (WGS) entry which is preliminary data.</text>
</comment>